<accession>L9JCT3</accession>
<evidence type="ECO:0000313" key="14">
    <source>
        <dbReference type="Proteomes" id="UP000011518"/>
    </source>
</evidence>
<keyword evidence="14" id="KW-1185">Reference proteome</keyword>
<feature type="transmembrane region" description="Helical" evidence="11">
    <location>
        <begin position="93"/>
        <end position="115"/>
    </location>
</feature>
<dbReference type="InParanoid" id="L9JCT3"/>
<protein>
    <submittedName>
        <fullName evidence="13">Olfactory receptor 13G1</fullName>
    </submittedName>
</protein>
<organism evidence="13 14">
    <name type="scientific">Tupaia chinensis</name>
    <name type="common">Chinese tree shrew</name>
    <name type="synonym">Tupaia belangeri chinensis</name>
    <dbReference type="NCBI Taxonomy" id="246437"/>
    <lineage>
        <taxon>Eukaryota</taxon>
        <taxon>Metazoa</taxon>
        <taxon>Chordata</taxon>
        <taxon>Craniata</taxon>
        <taxon>Vertebrata</taxon>
        <taxon>Euteleostomi</taxon>
        <taxon>Mammalia</taxon>
        <taxon>Eutheria</taxon>
        <taxon>Euarchontoglires</taxon>
        <taxon>Scandentia</taxon>
        <taxon>Tupaiidae</taxon>
        <taxon>Tupaia</taxon>
    </lineage>
</organism>
<dbReference type="GO" id="GO:0004930">
    <property type="term" value="F:G protein-coupled receptor activity"/>
    <property type="evidence" value="ECO:0007669"/>
    <property type="project" value="UniProtKB-KW"/>
</dbReference>
<keyword evidence="9 13" id="KW-0675">Receptor</keyword>
<keyword evidence="3" id="KW-0716">Sensory transduction</keyword>
<name>L9JCT3_TUPCH</name>
<dbReference type="InterPro" id="IPR017452">
    <property type="entry name" value="GPCR_Rhodpsn_7TM"/>
</dbReference>
<evidence type="ECO:0000256" key="4">
    <source>
        <dbReference type="ARBA" id="ARBA00022692"/>
    </source>
</evidence>
<evidence type="ECO:0000256" key="5">
    <source>
        <dbReference type="ARBA" id="ARBA00022725"/>
    </source>
</evidence>
<reference evidence="14" key="1">
    <citation type="submission" date="2012-07" db="EMBL/GenBank/DDBJ databases">
        <title>Genome of the Chinese tree shrew, a rising model animal genetically related to primates.</title>
        <authorList>
            <person name="Zhang G."/>
            <person name="Fan Y."/>
            <person name="Yao Y."/>
            <person name="Huang Z."/>
        </authorList>
    </citation>
    <scope>NUCLEOTIDE SEQUENCE [LARGE SCALE GENOMIC DNA]</scope>
</reference>
<keyword evidence="4 11" id="KW-0812">Transmembrane</keyword>
<evidence type="ECO:0000256" key="1">
    <source>
        <dbReference type="ARBA" id="ARBA00004651"/>
    </source>
</evidence>
<dbReference type="Proteomes" id="UP000011518">
    <property type="component" value="Unassembled WGS sequence"/>
</dbReference>
<keyword evidence="5" id="KW-0552">Olfaction</keyword>
<evidence type="ECO:0000256" key="11">
    <source>
        <dbReference type="SAM" id="Phobius"/>
    </source>
</evidence>
<evidence type="ECO:0000313" key="13">
    <source>
        <dbReference type="EMBL" id="ELW48386.1"/>
    </source>
</evidence>
<dbReference type="Gene3D" id="1.20.1070.10">
    <property type="entry name" value="Rhodopsin 7-helix transmembrane proteins"/>
    <property type="match status" value="1"/>
</dbReference>
<keyword evidence="2" id="KW-1003">Cell membrane</keyword>
<dbReference type="InterPro" id="IPR050516">
    <property type="entry name" value="Olfactory_GPCR"/>
</dbReference>
<reference evidence="14" key="2">
    <citation type="journal article" date="2013" name="Nat. Commun.">
        <title>Genome of the Chinese tree shrew.</title>
        <authorList>
            <person name="Fan Y."/>
            <person name="Huang Z.Y."/>
            <person name="Cao C.C."/>
            <person name="Chen C.S."/>
            <person name="Chen Y.X."/>
            <person name="Fan D.D."/>
            <person name="He J."/>
            <person name="Hou H.L."/>
            <person name="Hu L."/>
            <person name="Hu X.T."/>
            <person name="Jiang X.T."/>
            <person name="Lai R."/>
            <person name="Lang Y.S."/>
            <person name="Liang B."/>
            <person name="Liao S.G."/>
            <person name="Mu D."/>
            <person name="Ma Y.Y."/>
            <person name="Niu Y.Y."/>
            <person name="Sun X.Q."/>
            <person name="Xia J.Q."/>
            <person name="Xiao J."/>
            <person name="Xiong Z.Q."/>
            <person name="Xu L."/>
            <person name="Yang L."/>
            <person name="Zhang Y."/>
            <person name="Zhao W."/>
            <person name="Zhao X.D."/>
            <person name="Zheng Y.T."/>
            <person name="Zhou J.M."/>
            <person name="Zhu Y.B."/>
            <person name="Zhang G.J."/>
            <person name="Wang J."/>
            <person name="Yao Y.G."/>
        </authorList>
    </citation>
    <scope>NUCLEOTIDE SEQUENCE [LARGE SCALE GENOMIC DNA]</scope>
</reference>
<keyword evidence="7" id="KW-0297">G-protein coupled receptor</keyword>
<proteinExistence type="predicted"/>
<evidence type="ECO:0000256" key="9">
    <source>
        <dbReference type="ARBA" id="ARBA00023170"/>
    </source>
</evidence>
<evidence type="ECO:0000256" key="3">
    <source>
        <dbReference type="ARBA" id="ARBA00022606"/>
    </source>
</evidence>
<dbReference type="PROSITE" id="PS50262">
    <property type="entry name" value="G_PROTEIN_RECEP_F1_2"/>
    <property type="match status" value="1"/>
</dbReference>
<dbReference type="InterPro" id="IPR000725">
    <property type="entry name" value="Olfact_rcpt"/>
</dbReference>
<comment type="subcellular location">
    <subcellularLocation>
        <location evidence="1">Cell membrane</location>
        <topology evidence="1">Multi-pass membrane protein</topology>
    </subcellularLocation>
</comment>
<feature type="domain" description="G-protein coupled receptors family 1 profile" evidence="12">
    <location>
        <begin position="1"/>
        <end position="179"/>
    </location>
</feature>
<keyword evidence="8 11" id="KW-0472">Membrane</keyword>
<sequence length="204" mass="22672">MVLFTAMAYDRCVAICFPLRYSTIMSHCTCVALLGPVMAIAVTNSWVHTGLTLRLTFCGPNAIDHFFCEIPPLLALSCSPVRVNEVMVYVADITLAVGDFALTCISYGFVVAAILRIRTVRGRRKAFSTCSSHLTVVCLYYSPVIYTYIRPASSYSFDRDKVVAALYTLVTPTLNPVVYSFRNKEMQAGIRKVFASLKHNGLER</sequence>
<evidence type="ECO:0000256" key="7">
    <source>
        <dbReference type="ARBA" id="ARBA00023040"/>
    </source>
</evidence>
<dbReference type="GO" id="GO:0005886">
    <property type="term" value="C:plasma membrane"/>
    <property type="evidence" value="ECO:0007669"/>
    <property type="project" value="UniProtKB-SubCell"/>
</dbReference>
<dbReference type="Pfam" id="PF13853">
    <property type="entry name" value="7tm_4"/>
    <property type="match status" value="1"/>
</dbReference>
<evidence type="ECO:0000256" key="2">
    <source>
        <dbReference type="ARBA" id="ARBA00022475"/>
    </source>
</evidence>
<evidence type="ECO:0000256" key="6">
    <source>
        <dbReference type="ARBA" id="ARBA00022989"/>
    </source>
</evidence>
<dbReference type="GO" id="GO:0004984">
    <property type="term" value="F:olfactory receptor activity"/>
    <property type="evidence" value="ECO:0007669"/>
    <property type="project" value="InterPro"/>
</dbReference>
<feature type="transmembrane region" description="Helical" evidence="11">
    <location>
        <begin position="161"/>
        <end position="181"/>
    </location>
</feature>
<evidence type="ECO:0000259" key="12">
    <source>
        <dbReference type="PROSITE" id="PS50262"/>
    </source>
</evidence>
<dbReference type="PRINTS" id="PR00245">
    <property type="entry name" value="OLFACTORYR"/>
</dbReference>
<dbReference type="EMBL" id="KB321059">
    <property type="protein sequence ID" value="ELW48386.1"/>
    <property type="molecule type" value="Genomic_DNA"/>
</dbReference>
<dbReference type="FunFam" id="1.20.1070.10:FF:000015">
    <property type="entry name" value="Olfactory receptor"/>
    <property type="match status" value="1"/>
</dbReference>
<evidence type="ECO:0000256" key="10">
    <source>
        <dbReference type="ARBA" id="ARBA00023224"/>
    </source>
</evidence>
<dbReference type="SUPFAM" id="SSF81321">
    <property type="entry name" value="Family A G protein-coupled receptor-like"/>
    <property type="match status" value="1"/>
</dbReference>
<keyword evidence="6 11" id="KW-1133">Transmembrane helix</keyword>
<dbReference type="PANTHER" id="PTHR26452">
    <property type="entry name" value="OLFACTORY RECEPTOR"/>
    <property type="match status" value="1"/>
</dbReference>
<gene>
    <name evidence="13" type="ORF">TREES_T100020972</name>
</gene>
<dbReference type="AlphaFoldDB" id="L9JCT3"/>
<feature type="transmembrane region" description="Helical" evidence="11">
    <location>
        <begin position="28"/>
        <end position="47"/>
    </location>
</feature>
<feature type="transmembrane region" description="Helical" evidence="11">
    <location>
        <begin position="127"/>
        <end position="149"/>
    </location>
</feature>
<evidence type="ECO:0000256" key="8">
    <source>
        <dbReference type="ARBA" id="ARBA00023136"/>
    </source>
</evidence>
<keyword evidence="10" id="KW-0807">Transducer</keyword>